<keyword evidence="4" id="KW-1185">Reference proteome</keyword>
<name>A0A834YFZ8_TETSI</name>
<dbReference type="GO" id="GO:0099402">
    <property type="term" value="P:plant organ development"/>
    <property type="evidence" value="ECO:0007669"/>
    <property type="project" value="UniProtKB-ARBA"/>
</dbReference>
<dbReference type="InterPro" id="IPR002885">
    <property type="entry name" value="PPR_rpt"/>
</dbReference>
<dbReference type="InterPro" id="IPR046960">
    <property type="entry name" value="PPR_At4g14850-like_plant"/>
</dbReference>
<keyword evidence="1" id="KW-0677">Repeat</keyword>
<organism evidence="3 4">
    <name type="scientific">Tetracentron sinense</name>
    <name type="common">Spur-leaf</name>
    <dbReference type="NCBI Taxonomy" id="13715"/>
    <lineage>
        <taxon>Eukaryota</taxon>
        <taxon>Viridiplantae</taxon>
        <taxon>Streptophyta</taxon>
        <taxon>Embryophyta</taxon>
        <taxon>Tracheophyta</taxon>
        <taxon>Spermatophyta</taxon>
        <taxon>Magnoliopsida</taxon>
        <taxon>Trochodendrales</taxon>
        <taxon>Trochodendraceae</taxon>
        <taxon>Tetracentron</taxon>
    </lineage>
</organism>
<dbReference type="EMBL" id="JABCRI010000020">
    <property type="protein sequence ID" value="KAF8388289.1"/>
    <property type="molecule type" value="Genomic_DNA"/>
</dbReference>
<protein>
    <submittedName>
        <fullName evidence="3">Uncharacterized protein</fullName>
    </submittedName>
</protein>
<dbReference type="AlphaFoldDB" id="A0A834YFZ8"/>
<comment type="caution">
    <text evidence="3">The sequence shown here is derived from an EMBL/GenBank/DDBJ whole genome shotgun (WGS) entry which is preliminary data.</text>
</comment>
<dbReference type="Gene3D" id="1.25.40.10">
    <property type="entry name" value="Tetratricopeptide repeat domain"/>
    <property type="match status" value="7"/>
</dbReference>
<evidence type="ECO:0000256" key="1">
    <source>
        <dbReference type="ARBA" id="ARBA00022737"/>
    </source>
</evidence>
<dbReference type="FunFam" id="1.25.40.10:FF:000158">
    <property type="entry name" value="pentatricopeptide repeat-containing protein At2g33680"/>
    <property type="match status" value="1"/>
</dbReference>
<feature type="repeat" description="PPR" evidence="2">
    <location>
        <begin position="137"/>
        <end position="171"/>
    </location>
</feature>
<dbReference type="InterPro" id="IPR011990">
    <property type="entry name" value="TPR-like_helical_dom_sf"/>
</dbReference>
<feature type="repeat" description="PPR" evidence="2">
    <location>
        <begin position="323"/>
        <end position="357"/>
    </location>
</feature>
<dbReference type="Pfam" id="PF20431">
    <property type="entry name" value="E_motif"/>
    <property type="match status" value="1"/>
</dbReference>
<dbReference type="GO" id="GO:0003723">
    <property type="term" value="F:RNA binding"/>
    <property type="evidence" value="ECO:0007669"/>
    <property type="project" value="InterPro"/>
</dbReference>
<feature type="repeat" description="PPR" evidence="2">
    <location>
        <begin position="230"/>
        <end position="264"/>
    </location>
</feature>
<dbReference type="GO" id="GO:0009451">
    <property type="term" value="P:RNA modification"/>
    <property type="evidence" value="ECO:0007669"/>
    <property type="project" value="InterPro"/>
</dbReference>
<dbReference type="SUPFAM" id="SSF48452">
    <property type="entry name" value="TPR-like"/>
    <property type="match status" value="1"/>
</dbReference>
<sequence>MFFSFRSPQRFKTSGILLFRLTQKAFPAIPLSIRWSHASTTLFNLKPLNAKITNYMRNGFVEEAWKLFDEMSHRNIITWNSMIRGYFQNGEFDQALYLYEHMPNRDLFSYNTVIAGLMQYGDIDGAREVFEQMPYRDVVTWNSMIGGCIRNCLMHEALLLFDQMPSRNVISWNLVMAGLVNNQSFELAEQLFGEMPMRDVASWTIMISGLACAGRIIEARELFEEIPVRDVRVWNTMMVGYIENGNVEIAEGLFQKMPERDLDSWNELINGLVSIQRINNAVRLFTEMPKKSPKSWNSILLGLVRSGLTVEAHTFFEKDPFKDIVSWTNMIIGYFELGEVGTAMKLFDLMPNRDETVWNATIFGLGENDHGEEGLKSFIRMKEGGPSPDKATFTSVLTICSSLPTLDFGKQSHAQIIKMGLDYFIAVSNAIITMYARCGNMHSALLGFSDMTSYDVISWNSVICGFAHHGNGMEALEMFKRMRLTDINPDQVTFVGVLSACSHAGLVEEGLYYFNFMKYKCFLQPTYEHYTCIVDLLGRCGLIDEAMRFIDQMRADGIEVSASIWGALLGACRVHRNVEVGEIAGERVLEIEPYNAGVYLILAEMYLTSRRRGDAERIWGRMKEKGVKKQPGCSWIEVNNTVNVFLAGDGSHPEFNRVCYVLDSLIMEMEMGLRNK</sequence>
<gene>
    <name evidence="3" type="ORF">HHK36_026955</name>
</gene>
<evidence type="ECO:0000313" key="3">
    <source>
        <dbReference type="EMBL" id="KAF8388289.1"/>
    </source>
</evidence>
<dbReference type="OrthoDB" id="958364at2759"/>
<dbReference type="InterPro" id="IPR046848">
    <property type="entry name" value="E_motif"/>
</dbReference>
<accession>A0A834YFZ8</accession>
<dbReference type="Pfam" id="PF01535">
    <property type="entry name" value="PPR"/>
    <property type="match status" value="9"/>
</dbReference>
<feature type="repeat" description="PPR" evidence="2">
    <location>
        <begin position="455"/>
        <end position="489"/>
    </location>
</feature>
<feature type="repeat" description="PPR" evidence="2">
    <location>
        <begin position="75"/>
        <end position="109"/>
    </location>
</feature>
<evidence type="ECO:0000256" key="2">
    <source>
        <dbReference type="PROSITE-ProRule" id="PRU00708"/>
    </source>
</evidence>
<feature type="repeat" description="PPR" evidence="2">
    <location>
        <begin position="199"/>
        <end position="229"/>
    </location>
</feature>
<proteinExistence type="predicted"/>
<reference evidence="3 4" key="1">
    <citation type="submission" date="2020-04" db="EMBL/GenBank/DDBJ databases">
        <title>Plant Genome Project.</title>
        <authorList>
            <person name="Zhang R.-G."/>
        </authorList>
    </citation>
    <scope>NUCLEOTIDE SEQUENCE [LARGE SCALE GENOMIC DNA]</scope>
    <source>
        <strain evidence="3">YNK0</strain>
        <tissue evidence="3">Leaf</tissue>
    </source>
</reference>
<evidence type="ECO:0000313" key="4">
    <source>
        <dbReference type="Proteomes" id="UP000655225"/>
    </source>
</evidence>
<dbReference type="PANTHER" id="PTHR47926:SF347">
    <property type="entry name" value="PENTATRICOPEPTIDE REPEAT-CONTAINING PROTEIN"/>
    <property type="match status" value="1"/>
</dbReference>
<dbReference type="Pfam" id="PF13041">
    <property type="entry name" value="PPR_2"/>
    <property type="match status" value="3"/>
</dbReference>
<dbReference type="OMA" id="YMILAEM"/>
<dbReference type="NCBIfam" id="TIGR00756">
    <property type="entry name" value="PPR"/>
    <property type="match status" value="10"/>
</dbReference>
<feature type="repeat" description="PPR" evidence="2">
    <location>
        <begin position="526"/>
        <end position="560"/>
    </location>
</feature>
<dbReference type="Proteomes" id="UP000655225">
    <property type="component" value="Unassembled WGS sequence"/>
</dbReference>
<dbReference type="PROSITE" id="PS51375">
    <property type="entry name" value="PPR"/>
    <property type="match status" value="7"/>
</dbReference>
<dbReference type="PANTHER" id="PTHR47926">
    <property type="entry name" value="PENTATRICOPEPTIDE REPEAT-CONTAINING PROTEIN"/>
    <property type="match status" value="1"/>
</dbReference>